<proteinExistence type="predicted"/>
<evidence type="ECO:0000256" key="1">
    <source>
        <dbReference type="SAM" id="Phobius"/>
    </source>
</evidence>
<name>H8ZNG3_9CAUD</name>
<dbReference type="KEGG" id="vg:14005448"/>
<accession>H8ZNG3</accession>
<dbReference type="GeneID" id="14005448"/>
<keyword evidence="1" id="KW-1133">Transmembrane helix</keyword>
<sequence>MMLFAINPVDAWNNISWADAVPFCIVLFALYWTKKWIDLKFAKKQSKIVYKVKIVDEP</sequence>
<keyword evidence="1" id="KW-0812">Transmembrane</keyword>
<keyword evidence="3" id="KW-1185">Reference proteome</keyword>
<dbReference type="RefSeq" id="YP_007001675.1">
    <property type="nucleotide sequence ID" value="NC_019443.1"/>
</dbReference>
<evidence type="ECO:0000313" key="3">
    <source>
        <dbReference type="Proteomes" id="UP000007597"/>
    </source>
</evidence>
<protein>
    <submittedName>
        <fullName evidence="2">Uncharacterized protein</fullName>
    </submittedName>
</protein>
<dbReference type="EMBL" id="JN371769">
    <property type="protein sequence ID" value="AFD03024.1"/>
    <property type="molecule type" value="Genomic_DNA"/>
</dbReference>
<reference evidence="2 3" key="1">
    <citation type="submission" date="2011-07" db="EMBL/GenBank/DDBJ databases">
        <title>Viral Tagging: a high-throughput approach to explore virus-host interactions.</title>
        <authorList>
            <person name="Deng L."/>
            <person name="Sullivan M.B."/>
            <person name="Poulos B."/>
            <person name="Ignacio Espinoza J.C."/>
        </authorList>
    </citation>
    <scope>NUCLEOTIDE SEQUENCE [LARGE SCALE GENOMIC DNA]</scope>
</reference>
<dbReference type="OrthoDB" id="29287at10239"/>
<keyword evidence="1" id="KW-0472">Membrane</keyword>
<feature type="transmembrane region" description="Helical" evidence="1">
    <location>
        <begin position="15"/>
        <end position="33"/>
    </location>
</feature>
<dbReference type="Proteomes" id="UP000007597">
    <property type="component" value="Segment"/>
</dbReference>
<organism evidence="2 3">
    <name type="scientific">Synechococcus phage metaG-MbCM1</name>
    <dbReference type="NCBI Taxonomy" id="1079999"/>
    <lineage>
        <taxon>Viruses</taxon>
        <taxon>Duplodnaviria</taxon>
        <taxon>Heunggongvirae</taxon>
        <taxon>Uroviricota</taxon>
        <taxon>Caudoviricetes</taxon>
        <taxon>Pantevenvirales</taxon>
        <taxon>Kyanoviridae</taxon>
        <taxon>Galenevirus</taxon>
        <taxon>Galenevirus mbcm1</taxon>
    </lineage>
</organism>
<evidence type="ECO:0000313" key="2">
    <source>
        <dbReference type="EMBL" id="AFD03024.1"/>
    </source>
</evidence>